<dbReference type="Gene3D" id="3.10.450.50">
    <property type="match status" value="1"/>
</dbReference>
<dbReference type="InterPro" id="IPR032710">
    <property type="entry name" value="NTF2-like_dom_sf"/>
</dbReference>
<name>A0A3B0RQF9_9ZZZZ</name>
<dbReference type="AlphaFoldDB" id="A0A3B0RQF9"/>
<dbReference type="Pfam" id="PF12680">
    <property type="entry name" value="SnoaL_2"/>
    <property type="match status" value="1"/>
</dbReference>
<accession>A0A3B0RQF9</accession>
<feature type="non-terminal residue" evidence="2">
    <location>
        <position position="124"/>
    </location>
</feature>
<dbReference type="InterPro" id="IPR037401">
    <property type="entry name" value="SnoaL-like"/>
</dbReference>
<dbReference type="SUPFAM" id="SSF54427">
    <property type="entry name" value="NTF2-like"/>
    <property type="match status" value="1"/>
</dbReference>
<sequence>MKLLTIAMIGGAFLVAASGVAAAEDHRDLTAIEDLLSRYEVALNASDTDKILTLYTDDGVFMAQNSPPNVGAVAVRGAYDAVFAAIDLNIEFQIDEIVQLSPQWAFARTRSEGLVTINATGDNS</sequence>
<protein>
    <recommendedName>
        <fullName evidence="1">SnoaL-like domain-containing protein</fullName>
    </recommendedName>
</protein>
<dbReference type="EMBL" id="UOEH01000041">
    <property type="protein sequence ID" value="VAV90488.1"/>
    <property type="molecule type" value="Genomic_DNA"/>
</dbReference>
<reference evidence="2" key="1">
    <citation type="submission" date="2018-06" db="EMBL/GenBank/DDBJ databases">
        <authorList>
            <person name="Zhirakovskaya E."/>
        </authorList>
    </citation>
    <scope>NUCLEOTIDE SEQUENCE</scope>
</reference>
<evidence type="ECO:0000313" key="2">
    <source>
        <dbReference type="EMBL" id="VAV90488.1"/>
    </source>
</evidence>
<organism evidence="2">
    <name type="scientific">hydrothermal vent metagenome</name>
    <dbReference type="NCBI Taxonomy" id="652676"/>
    <lineage>
        <taxon>unclassified sequences</taxon>
        <taxon>metagenomes</taxon>
        <taxon>ecological metagenomes</taxon>
    </lineage>
</organism>
<feature type="domain" description="SnoaL-like" evidence="1">
    <location>
        <begin position="39"/>
        <end position="122"/>
    </location>
</feature>
<proteinExistence type="predicted"/>
<gene>
    <name evidence="2" type="ORF">MNBD_ALPHA05-1885</name>
</gene>
<evidence type="ECO:0000259" key="1">
    <source>
        <dbReference type="Pfam" id="PF12680"/>
    </source>
</evidence>